<evidence type="ECO:0000259" key="11">
    <source>
        <dbReference type="PROSITE" id="PS50893"/>
    </source>
</evidence>
<dbReference type="SMART" id="SM00382">
    <property type="entry name" value="AAA"/>
    <property type="match status" value="1"/>
</dbReference>
<dbReference type="InterPro" id="IPR027417">
    <property type="entry name" value="P-loop_NTPase"/>
</dbReference>
<proteinExistence type="predicted"/>
<dbReference type="FunFam" id="3.40.50.300:FF:000127">
    <property type="entry name" value="Ribose import ATP-binding protein RbsA"/>
    <property type="match status" value="1"/>
</dbReference>
<dbReference type="GO" id="GO:0005524">
    <property type="term" value="F:ATP binding"/>
    <property type="evidence" value="ECO:0007669"/>
    <property type="project" value="UniProtKB-KW"/>
</dbReference>
<accession>A0A3E1RA68</accession>
<evidence type="ECO:0000313" key="13">
    <source>
        <dbReference type="Proteomes" id="UP000260665"/>
    </source>
</evidence>
<keyword evidence="9" id="KW-1278">Translocase</keyword>
<keyword evidence="6" id="KW-0677">Repeat</keyword>
<dbReference type="OrthoDB" id="9776369at2"/>
<evidence type="ECO:0000256" key="4">
    <source>
        <dbReference type="ARBA" id="ARBA00022519"/>
    </source>
</evidence>
<evidence type="ECO:0000256" key="10">
    <source>
        <dbReference type="ARBA" id="ARBA00023136"/>
    </source>
</evidence>
<comment type="subcellular location">
    <subcellularLocation>
        <location evidence="1">Cell membrane</location>
        <topology evidence="1">Peripheral membrane protein</topology>
    </subcellularLocation>
</comment>
<dbReference type="InterPro" id="IPR003593">
    <property type="entry name" value="AAA+_ATPase"/>
</dbReference>
<evidence type="ECO:0000256" key="1">
    <source>
        <dbReference type="ARBA" id="ARBA00004202"/>
    </source>
</evidence>
<dbReference type="CDD" id="cd03216">
    <property type="entry name" value="ABC_Carb_Monos_I"/>
    <property type="match status" value="1"/>
</dbReference>
<dbReference type="PROSITE" id="PS00211">
    <property type="entry name" value="ABC_TRANSPORTER_1"/>
    <property type="match status" value="1"/>
</dbReference>
<keyword evidence="10" id="KW-0472">Membrane</keyword>
<evidence type="ECO:0000256" key="2">
    <source>
        <dbReference type="ARBA" id="ARBA00022448"/>
    </source>
</evidence>
<dbReference type="GO" id="GO:0016887">
    <property type="term" value="F:ATP hydrolysis activity"/>
    <property type="evidence" value="ECO:0007669"/>
    <property type="project" value="InterPro"/>
</dbReference>
<dbReference type="PANTHER" id="PTHR43790">
    <property type="entry name" value="CARBOHYDRATE TRANSPORT ATP-BINDING PROTEIN MG119-RELATED"/>
    <property type="match status" value="1"/>
</dbReference>
<reference evidence="12 13" key="1">
    <citation type="submission" date="2018-05" db="EMBL/GenBank/DDBJ databases">
        <title>Rhodoferax soyangensis sp.nov., isolated from an oligotrophic freshwater lake.</title>
        <authorList>
            <person name="Park M."/>
        </authorList>
    </citation>
    <scope>NUCLEOTIDE SEQUENCE [LARGE SCALE GENOMIC DNA]</scope>
    <source>
        <strain evidence="12 13">IMCC26218</strain>
    </source>
</reference>
<keyword evidence="4" id="KW-0997">Cell inner membrane</keyword>
<gene>
    <name evidence="12" type="ORF">DIC66_14790</name>
</gene>
<evidence type="ECO:0000256" key="8">
    <source>
        <dbReference type="ARBA" id="ARBA00022840"/>
    </source>
</evidence>
<keyword evidence="8 12" id="KW-0067">ATP-binding</keyword>
<evidence type="ECO:0000256" key="6">
    <source>
        <dbReference type="ARBA" id="ARBA00022737"/>
    </source>
</evidence>
<evidence type="ECO:0000256" key="5">
    <source>
        <dbReference type="ARBA" id="ARBA00022597"/>
    </source>
</evidence>
<dbReference type="PROSITE" id="PS50893">
    <property type="entry name" value="ABC_TRANSPORTER_2"/>
    <property type="match status" value="1"/>
</dbReference>
<dbReference type="Pfam" id="PF00005">
    <property type="entry name" value="ABC_tran"/>
    <property type="match status" value="1"/>
</dbReference>
<evidence type="ECO:0000256" key="3">
    <source>
        <dbReference type="ARBA" id="ARBA00022475"/>
    </source>
</evidence>
<evidence type="ECO:0000256" key="7">
    <source>
        <dbReference type="ARBA" id="ARBA00022741"/>
    </source>
</evidence>
<organism evidence="12 13">
    <name type="scientific">Rhodoferax lacus</name>
    <dbReference type="NCBI Taxonomy" id="2184758"/>
    <lineage>
        <taxon>Bacteria</taxon>
        <taxon>Pseudomonadati</taxon>
        <taxon>Pseudomonadota</taxon>
        <taxon>Betaproteobacteria</taxon>
        <taxon>Burkholderiales</taxon>
        <taxon>Comamonadaceae</taxon>
        <taxon>Rhodoferax</taxon>
    </lineage>
</organism>
<dbReference type="InterPro" id="IPR050107">
    <property type="entry name" value="ABC_carbohydrate_import_ATPase"/>
</dbReference>
<dbReference type="SUPFAM" id="SSF52540">
    <property type="entry name" value="P-loop containing nucleoside triphosphate hydrolases"/>
    <property type="match status" value="1"/>
</dbReference>
<evidence type="ECO:0000313" key="12">
    <source>
        <dbReference type="EMBL" id="RFO96259.1"/>
    </source>
</evidence>
<keyword evidence="3" id="KW-1003">Cell membrane</keyword>
<dbReference type="PANTHER" id="PTHR43790:SF9">
    <property type="entry name" value="GALACTOFURANOSE TRANSPORTER ATP-BINDING PROTEIN YTFR"/>
    <property type="match status" value="1"/>
</dbReference>
<sequence>MDWRRTVSTETHNAEAAAKRAKADPNKCLVELRNIKKAFGGVHAVDDVSINLYPGEVVALLGHNGAGKSTLMKMLAGAYPIDSGDVIINGEKTNIRTPADAQDVGIESIYQTLALADNLDSVANLFLGRELLTKWNTLDDHRMDAAGRKVFQRLNKNFKNYHTPVRRLSGGQRQVVAISRAIYFNAQILIMDEPTAALGPEETAMVARLIEQLKAEGVGIFLISHDMHDVFALSDRLSVMKNGKLVGTYKTSDVTEDEVLGMIILGKKPEGKPQTERPAR</sequence>
<dbReference type="GO" id="GO:0005886">
    <property type="term" value="C:plasma membrane"/>
    <property type="evidence" value="ECO:0007669"/>
    <property type="project" value="UniProtKB-SubCell"/>
</dbReference>
<name>A0A3E1RA68_9BURK</name>
<dbReference type="InterPro" id="IPR017871">
    <property type="entry name" value="ABC_transporter-like_CS"/>
</dbReference>
<keyword evidence="7" id="KW-0547">Nucleotide-binding</keyword>
<dbReference type="EMBL" id="QFZK01000009">
    <property type="protein sequence ID" value="RFO96259.1"/>
    <property type="molecule type" value="Genomic_DNA"/>
</dbReference>
<feature type="domain" description="ABC transporter" evidence="11">
    <location>
        <begin position="30"/>
        <end position="267"/>
    </location>
</feature>
<dbReference type="Gene3D" id="3.40.50.300">
    <property type="entry name" value="P-loop containing nucleotide triphosphate hydrolases"/>
    <property type="match status" value="1"/>
</dbReference>
<dbReference type="Proteomes" id="UP000260665">
    <property type="component" value="Unassembled WGS sequence"/>
</dbReference>
<keyword evidence="2" id="KW-0813">Transport</keyword>
<keyword evidence="5" id="KW-0762">Sugar transport</keyword>
<dbReference type="AlphaFoldDB" id="A0A3E1RA68"/>
<comment type="caution">
    <text evidence="12">The sequence shown here is derived from an EMBL/GenBank/DDBJ whole genome shotgun (WGS) entry which is preliminary data.</text>
</comment>
<keyword evidence="13" id="KW-1185">Reference proteome</keyword>
<evidence type="ECO:0000256" key="9">
    <source>
        <dbReference type="ARBA" id="ARBA00022967"/>
    </source>
</evidence>
<protein>
    <submittedName>
        <fullName evidence="12">ABC transporter ATP-binding protein</fullName>
    </submittedName>
</protein>
<dbReference type="InterPro" id="IPR003439">
    <property type="entry name" value="ABC_transporter-like_ATP-bd"/>
</dbReference>